<evidence type="ECO:0000313" key="2">
    <source>
        <dbReference type="EMBL" id="KAB1232575.1"/>
    </source>
</evidence>
<feature type="chain" id="PRO_5016451914" evidence="1">
    <location>
        <begin position="21"/>
        <end position="268"/>
    </location>
</feature>
<evidence type="ECO:0000313" key="4">
    <source>
        <dbReference type="Proteomes" id="UP000236413"/>
    </source>
</evidence>
<feature type="signal peptide" evidence="1">
    <location>
        <begin position="1"/>
        <end position="20"/>
    </location>
</feature>
<name>A0A316WPW6_9FLAO</name>
<organism evidence="3 4">
    <name type="scientific">Chryseobacterium viscerum</name>
    <dbReference type="NCBI Taxonomy" id="1037377"/>
    <lineage>
        <taxon>Bacteria</taxon>
        <taxon>Pseudomonadati</taxon>
        <taxon>Bacteroidota</taxon>
        <taxon>Flavobacteriia</taxon>
        <taxon>Flavobacteriales</taxon>
        <taxon>Weeksellaceae</taxon>
        <taxon>Chryseobacterium group</taxon>
        <taxon>Chryseobacterium</taxon>
    </lineage>
</organism>
<dbReference type="RefSeq" id="WP_109738653.1">
    <property type="nucleotide sequence ID" value="NZ_PPEG02000005.1"/>
</dbReference>
<keyword evidence="1" id="KW-0732">Signal</keyword>
<comment type="caution">
    <text evidence="3">The sequence shown here is derived from an EMBL/GenBank/DDBJ whole genome shotgun (WGS) entry which is preliminary data.</text>
</comment>
<dbReference type="NCBIfam" id="TIGR01200">
    <property type="entry name" value="GLPGLI"/>
    <property type="match status" value="1"/>
</dbReference>
<sequence>MHYKVLKSLILIFLSSHFYAQNFRIDYQLTYKEDSLSSETTHKNMILFVQGGKSKFLAEKQHQVDSLRSTGSKEPAIGDHSFSVINYEENVSFKYYFFISDVYKIKELVKLNWELKSETKKIDTYLCRKAIVTYKGRTWEAWYTQDVPIQAGPYIFRNLPGLIVQMEDSTGSYKFSLYSIKKRSDTLDFENMYKEALTIPQKQLQKVFLDYYNDPLREMKSQNVQAKFIDEKGKEVKPDFREMTKTIQSRLKQYNNPIEVSEAIKYPK</sequence>
<evidence type="ECO:0000313" key="3">
    <source>
        <dbReference type="EMBL" id="PWN61238.1"/>
    </source>
</evidence>
<dbReference type="EMBL" id="PPEG02000005">
    <property type="protein sequence ID" value="PWN61238.1"/>
    <property type="molecule type" value="Genomic_DNA"/>
</dbReference>
<protein>
    <submittedName>
        <fullName evidence="3">GLPGLI family protein</fullName>
    </submittedName>
</protein>
<reference evidence="2 5" key="2">
    <citation type="journal article" date="2019" name="Stand. Genomic Sci.">
        <title>Draft Whole-Genome Sequence of a Novel Chryseobacterium viscerum Strain Isolated from Fresh Water at Dripping Springs, New Mexico.</title>
        <authorList>
            <person name="Kyndt J.A."/>
            <person name="Moore T.C."/>
        </authorList>
    </citation>
    <scope>NUCLEOTIDE SEQUENCE [LARGE SCALE GENOMIC DNA]</scope>
    <source>
        <strain evidence="2 5">DPS</strain>
    </source>
</reference>
<accession>A0A316WPW6</accession>
<reference evidence="3 4" key="1">
    <citation type="submission" date="2018-04" db="EMBL/GenBank/DDBJ databases">
        <title>Chryseobacterium oncorhynchi 701B-08T from rainbow trout, and Chryseobacterium viscerum 687B-08T from diseased fish.</title>
        <authorList>
            <person name="Jeong J.-J."/>
            <person name="Lee Y.J."/>
            <person name="Pathiraja D."/>
            <person name="Park B."/>
            <person name="Choi I.-G."/>
            <person name="Kim K.D."/>
        </authorList>
    </citation>
    <scope>NUCLEOTIDE SEQUENCE [LARGE SCALE GENOMIC DNA]</scope>
    <source>
        <strain evidence="3 4">687B-08</strain>
    </source>
</reference>
<dbReference type="CDD" id="cd12215">
    <property type="entry name" value="ChiC_BD"/>
    <property type="match status" value="1"/>
</dbReference>
<dbReference type="AlphaFoldDB" id="A0A316WPW6"/>
<dbReference type="Proteomes" id="UP000236413">
    <property type="component" value="Unassembled WGS sequence"/>
</dbReference>
<keyword evidence="5" id="KW-1185">Reference proteome</keyword>
<evidence type="ECO:0000256" key="1">
    <source>
        <dbReference type="SAM" id="SignalP"/>
    </source>
</evidence>
<dbReference type="Pfam" id="PF22252">
    <property type="entry name" value="PNGase_F-II_N"/>
    <property type="match status" value="1"/>
</dbReference>
<gene>
    <name evidence="3" type="ORF">C1634_014375</name>
    <name evidence="2" type="ORF">F8D52_02095</name>
</gene>
<dbReference type="EMBL" id="VTPV01000001">
    <property type="protein sequence ID" value="KAB1232575.1"/>
    <property type="molecule type" value="Genomic_DNA"/>
</dbReference>
<evidence type="ECO:0000313" key="5">
    <source>
        <dbReference type="Proteomes" id="UP000326384"/>
    </source>
</evidence>
<proteinExistence type="predicted"/>
<dbReference type="InterPro" id="IPR005901">
    <property type="entry name" value="GLPGLI"/>
</dbReference>
<dbReference type="Proteomes" id="UP000326384">
    <property type="component" value="Unassembled WGS sequence"/>
</dbReference>